<keyword evidence="5" id="KW-0031">Aminopeptidase</keyword>
<dbReference type="SUPFAM" id="SSF53474">
    <property type="entry name" value="alpha/beta-Hydrolases"/>
    <property type="match status" value="1"/>
</dbReference>
<evidence type="ECO:0000256" key="5">
    <source>
        <dbReference type="ARBA" id="ARBA00022438"/>
    </source>
</evidence>
<keyword evidence="10" id="KW-0472">Membrane</keyword>
<dbReference type="GO" id="GO:0006508">
    <property type="term" value="P:proteolysis"/>
    <property type="evidence" value="ECO:0007669"/>
    <property type="project" value="UniProtKB-KW"/>
</dbReference>
<keyword evidence="7" id="KW-0645">Protease</keyword>
<dbReference type="InterPro" id="IPR005944">
    <property type="entry name" value="Pro_iminopeptidase"/>
</dbReference>
<comment type="catalytic activity">
    <reaction evidence="1">
        <text>Release of N-terminal proline from a peptide.</text>
        <dbReference type="EC" id="3.4.11.5"/>
    </reaction>
</comment>
<dbReference type="PANTHER" id="PTHR43722:SF1">
    <property type="entry name" value="PROLINE IMINOPEPTIDASE"/>
    <property type="match status" value="1"/>
</dbReference>
<dbReference type="Proteomes" id="UP000199701">
    <property type="component" value="Unassembled WGS sequence"/>
</dbReference>
<gene>
    <name evidence="12" type="ORF">SAMN05421659_105108</name>
</gene>
<organism evidence="12 13">
    <name type="scientific">[Clostridium] fimetarium</name>
    <dbReference type="NCBI Taxonomy" id="99656"/>
    <lineage>
        <taxon>Bacteria</taxon>
        <taxon>Bacillati</taxon>
        <taxon>Bacillota</taxon>
        <taxon>Clostridia</taxon>
        <taxon>Lachnospirales</taxon>
        <taxon>Lachnospiraceae</taxon>
    </lineage>
</organism>
<keyword evidence="10" id="KW-0812">Transmembrane</keyword>
<evidence type="ECO:0000256" key="2">
    <source>
        <dbReference type="ARBA" id="ARBA00004496"/>
    </source>
</evidence>
<evidence type="ECO:0000256" key="8">
    <source>
        <dbReference type="ARBA" id="ARBA00022801"/>
    </source>
</evidence>
<dbReference type="AlphaFoldDB" id="A0A1I0PI29"/>
<evidence type="ECO:0000256" key="3">
    <source>
        <dbReference type="ARBA" id="ARBA00010088"/>
    </source>
</evidence>
<feature type="transmembrane region" description="Helical" evidence="10">
    <location>
        <begin position="12"/>
        <end position="37"/>
    </location>
</feature>
<dbReference type="PRINTS" id="PR00793">
    <property type="entry name" value="PROAMNOPTASE"/>
</dbReference>
<keyword evidence="6" id="KW-0963">Cytoplasm</keyword>
<dbReference type="GO" id="GO:0004177">
    <property type="term" value="F:aminopeptidase activity"/>
    <property type="evidence" value="ECO:0007669"/>
    <property type="project" value="UniProtKB-KW"/>
</dbReference>
<accession>A0A1I0PI29</accession>
<protein>
    <recommendedName>
        <fullName evidence="4">prolyl aminopeptidase</fullName>
        <ecNumber evidence="4">3.4.11.5</ecNumber>
    </recommendedName>
    <alternativeName>
        <fullName evidence="9">Prolyl aminopeptidase</fullName>
    </alternativeName>
</protein>
<dbReference type="InterPro" id="IPR029058">
    <property type="entry name" value="AB_hydrolase_fold"/>
</dbReference>
<comment type="subcellular location">
    <subcellularLocation>
        <location evidence="2">Cytoplasm</location>
    </subcellularLocation>
</comment>
<dbReference type="Gene3D" id="3.40.50.1820">
    <property type="entry name" value="alpha/beta hydrolase"/>
    <property type="match status" value="1"/>
</dbReference>
<dbReference type="InterPro" id="IPR002410">
    <property type="entry name" value="Peptidase_S33"/>
</dbReference>
<keyword evidence="8" id="KW-0378">Hydrolase</keyword>
<name>A0A1I0PI29_9FIRM</name>
<evidence type="ECO:0000313" key="12">
    <source>
        <dbReference type="EMBL" id="SEW14110.1"/>
    </source>
</evidence>
<sequence>MNMIIFRRGENMLQIILFLFMGLLFLISLLFELFLTIRCMVLKRKGKDRGKLHKKMKSSLIISLTLFICIFAGGILSQLSAYTPKIKDSQGNAVQGSIAELRKVELNGREEWISIRGNSLNNPILLFLAGGPGGSQIAAVRYNLEELEKNFIVVNWDQPGSGKSYNAIDAEDISIDTYIEDGEALTTYLCSEFGKEKIFMVGESWGSALGVFLAKNDPQNYYAFIGTGQMVDFLETEKIDYNLAIELANKNNDNKKVEKLINNGEPPYYGSELLGKSTEYLNYLGSYMIHNEKIHNAGYQTLRDISASEYGMLDKINYLRGLMDVFGTFYPKLYNVDLRKQYSEIDVPVYFFQGRHDINAPAKLVQEYYDTLKAPSKDLIWFEHSGHSPWINENELFIENLLKIRNQYASDYK</sequence>
<dbReference type="PANTHER" id="PTHR43722">
    <property type="entry name" value="PROLINE IMINOPEPTIDASE"/>
    <property type="match status" value="1"/>
</dbReference>
<evidence type="ECO:0000313" key="13">
    <source>
        <dbReference type="Proteomes" id="UP000199701"/>
    </source>
</evidence>
<feature type="transmembrane region" description="Helical" evidence="10">
    <location>
        <begin position="58"/>
        <end position="79"/>
    </location>
</feature>
<dbReference type="EMBL" id="FOJI01000005">
    <property type="protein sequence ID" value="SEW14110.1"/>
    <property type="molecule type" value="Genomic_DNA"/>
</dbReference>
<keyword evidence="13" id="KW-1185">Reference proteome</keyword>
<dbReference type="STRING" id="99656.SAMN05421659_105108"/>
<dbReference type="GO" id="GO:0005737">
    <property type="term" value="C:cytoplasm"/>
    <property type="evidence" value="ECO:0007669"/>
    <property type="project" value="UniProtKB-SubCell"/>
</dbReference>
<comment type="similarity">
    <text evidence="3">Belongs to the peptidase S33 family.</text>
</comment>
<feature type="domain" description="AB hydrolase-1" evidence="11">
    <location>
        <begin position="123"/>
        <end position="229"/>
    </location>
</feature>
<dbReference type="Pfam" id="PF00561">
    <property type="entry name" value="Abhydrolase_1"/>
    <property type="match status" value="1"/>
</dbReference>
<evidence type="ECO:0000256" key="9">
    <source>
        <dbReference type="ARBA" id="ARBA00029605"/>
    </source>
</evidence>
<keyword evidence="10" id="KW-1133">Transmembrane helix</keyword>
<evidence type="ECO:0000256" key="4">
    <source>
        <dbReference type="ARBA" id="ARBA00012568"/>
    </source>
</evidence>
<dbReference type="EC" id="3.4.11.5" evidence="4"/>
<evidence type="ECO:0000259" key="11">
    <source>
        <dbReference type="Pfam" id="PF00561"/>
    </source>
</evidence>
<reference evidence="12 13" key="1">
    <citation type="submission" date="2016-10" db="EMBL/GenBank/DDBJ databases">
        <authorList>
            <person name="de Groot N.N."/>
        </authorList>
    </citation>
    <scope>NUCLEOTIDE SEQUENCE [LARGE SCALE GENOMIC DNA]</scope>
    <source>
        <strain evidence="12 13">DSM 9179</strain>
    </source>
</reference>
<evidence type="ECO:0000256" key="7">
    <source>
        <dbReference type="ARBA" id="ARBA00022670"/>
    </source>
</evidence>
<proteinExistence type="inferred from homology"/>
<evidence type="ECO:0000256" key="6">
    <source>
        <dbReference type="ARBA" id="ARBA00022490"/>
    </source>
</evidence>
<evidence type="ECO:0000256" key="1">
    <source>
        <dbReference type="ARBA" id="ARBA00001585"/>
    </source>
</evidence>
<dbReference type="InterPro" id="IPR000073">
    <property type="entry name" value="AB_hydrolase_1"/>
</dbReference>
<evidence type="ECO:0000256" key="10">
    <source>
        <dbReference type="SAM" id="Phobius"/>
    </source>
</evidence>